<dbReference type="Proteomes" id="UP000184128">
    <property type="component" value="Unassembled WGS sequence"/>
</dbReference>
<dbReference type="HAMAP" id="MF_00238">
    <property type="entry name" value="Cytidyl_kinase_type1"/>
    <property type="match status" value="1"/>
</dbReference>
<dbReference type="Gene3D" id="3.40.50.300">
    <property type="entry name" value="P-loop containing nucleotide triphosphate hydrolases"/>
    <property type="match status" value="1"/>
</dbReference>
<dbReference type="Pfam" id="PF02224">
    <property type="entry name" value="Cytidylate_kin"/>
    <property type="match status" value="1"/>
</dbReference>
<dbReference type="CDD" id="cd02020">
    <property type="entry name" value="CMPK"/>
    <property type="match status" value="1"/>
</dbReference>
<keyword evidence="3 9" id="KW-0808">Transferase</keyword>
<keyword evidence="6 9" id="KW-0067">ATP-binding</keyword>
<dbReference type="SUPFAM" id="SSF52540">
    <property type="entry name" value="P-loop containing nucleoside triphosphate hydrolases"/>
    <property type="match status" value="1"/>
</dbReference>
<dbReference type="EMBL" id="FQUF01000005">
    <property type="protein sequence ID" value="SHE42101.1"/>
    <property type="molecule type" value="Genomic_DNA"/>
</dbReference>
<dbReference type="InterPro" id="IPR027417">
    <property type="entry name" value="P-loop_NTPase"/>
</dbReference>
<protein>
    <recommendedName>
        <fullName evidence="9">Cytidylate kinase</fullName>
        <shortName evidence="9">CK</shortName>
        <ecNumber evidence="9">2.7.4.25</ecNumber>
    </recommendedName>
    <alternativeName>
        <fullName evidence="9">Cytidine monophosphate kinase</fullName>
        <shortName evidence="9">CMP kinase</shortName>
    </alternativeName>
</protein>
<dbReference type="STRING" id="1121025.SAMN02745249_00391"/>
<keyword evidence="2 9" id="KW-0963">Cytoplasm</keyword>
<dbReference type="FunFam" id="3.40.50.300:FF:000484">
    <property type="entry name" value="Cytidylate kinase"/>
    <property type="match status" value="1"/>
</dbReference>
<evidence type="ECO:0000256" key="1">
    <source>
        <dbReference type="ARBA" id="ARBA00009427"/>
    </source>
</evidence>
<evidence type="ECO:0000256" key="6">
    <source>
        <dbReference type="ARBA" id="ARBA00022840"/>
    </source>
</evidence>
<dbReference type="GO" id="GO:0005524">
    <property type="term" value="F:ATP binding"/>
    <property type="evidence" value="ECO:0007669"/>
    <property type="project" value="UniProtKB-UniRule"/>
</dbReference>
<dbReference type="NCBIfam" id="TIGR00017">
    <property type="entry name" value="cmk"/>
    <property type="match status" value="1"/>
</dbReference>
<comment type="catalytic activity">
    <reaction evidence="8 9">
        <text>CMP + ATP = CDP + ADP</text>
        <dbReference type="Rhea" id="RHEA:11600"/>
        <dbReference type="ChEBI" id="CHEBI:30616"/>
        <dbReference type="ChEBI" id="CHEBI:58069"/>
        <dbReference type="ChEBI" id="CHEBI:60377"/>
        <dbReference type="ChEBI" id="CHEBI:456216"/>
        <dbReference type="EC" id="2.7.4.25"/>
    </reaction>
</comment>
<keyword evidence="4 9" id="KW-0547">Nucleotide-binding</keyword>
<gene>
    <name evidence="9" type="primary">cmk</name>
    <name evidence="11" type="ORF">SAMN02745249_00391</name>
</gene>
<evidence type="ECO:0000256" key="7">
    <source>
        <dbReference type="ARBA" id="ARBA00047615"/>
    </source>
</evidence>
<keyword evidence="5 9" id="KW-0418">Kinase</keyword>
<evidence type="ECO:0000313" key="11">
    <source>
        <dbReference type="EMBL" id="SHE42101.1"/>
    </source>
</evidence>
<dbReference type="PANTHER" id="PTHR21299">
    <property type="entry name" value="CYTIDYLATE KINASE/PANTOATE-BETA-ALANINE LIGASE"/>
    <property type="match status" value="1"/>
</dbReference>
<proteinExistence type="inferred from homology"/>
<organism evidence="11 12">
    <name type="scientific">Atopostipes suicloacalis DSM 15692</name>
    <dbReference type="NCBI Taxonomy" id="1121025"/>
    <lineage>
        <taxon>Bacteria</taxon>
        <taxon>Bacillati</taxon>
        <taxon>Bacillota</taxon>
        <taxon>Bacilli</taxon>
        <taxon>Lactobacillales</taxon>
        <taxon>Carnobacteriaceae</taxon>
        <taxon>Atopostipes</taxon>
    </lineage>
</organism>
<comment type="catalytic activity">
    <reaction evidence="7 9">
        <text>dCMP + ATP = dCDP + ADP</text>
        <dbReference type="Rhea" id="RHEA:25094"/>
        <dbReference type="ChEBI" id="CHEBI:30616"/>
        <dbReference type="ChEBI" id="CHEBI:57566"/>
        <dbReference type="ChEBI" id="CHEBI:58593"/>
        <dbReference type="ChEBI" id="CHEBI:456216"/>
        <dbReference type="EC" id="2.7.4.25"/>
    </reaction>
</comment>
<evidence type="ECO:0000256" key="5">
    <source>
        <dbReference type="ARBA" id="ARBA00022777"/>
    </source>
</evidence>
<evidence type="ECO:0000256" key="2">
    <source>
        <dbReference type="ARBA" id="ARBA00022490"/>
    </source>
</evidence>
<dbReference type="PANTHER" id="PTHR21299:SF2">
    <property type="entry name" value="CYTIDYLATE KINASE"/>
    <property type="match status" value="1"/>
</dbReference>
<evidence type="ECO:0000313" key="12">
    <source>
        <dbReference type="Proteomes" id="UP000184128"/>
    </source>
</evidence>
<dbReference type="EC" id="2.7.4.25" evidence="9"/>
<dbReference type="InterPro" id="IPR003136">
    <property type="entry name" value="Cytidylate_kin"/>
</dbReference>
<dbReference type="GO" id="GO:0005829">
    <property type="term" value="C:cytosol"/>
    <property type="evidence" value="ECO:0007669"/>
    <property type="project" value="TreeGrafter"/>
</dbReference>
<reference evidence="11 12" key="1">
    <citation type="submission" date="2016-11" db="EMBL/GenBank/DDBJ databases">
        <authorList>
            <person name="Jaros S."/>
            <person name="Januszkiewicz K."/>
            <person name="Wedrychowicz H."/>
        </authorList>
    </citation>
    <scope>NUCLEOTIDE SEQUENCE [LARGE SCALE GENOMIC DNA]</scope>
    <source>
        <strain evidence="11 12">DSM 15692</strain>
    </source>
</reference>
<name>A0A1M4TC78_9LACT</name>
<evidence type="ECO:0000256" key="3">
    <source>
        <dbReference type="ARBA" id="ARBA00022679"/>
    </source>
</evidence>
<dbReference type="InterPro" id="IPR011994">
    <property type="entry name" value="Cytidylate_kinase_dom"/>
</dbReference>
<dbReference type="GO" id="GO:0036431">
    <property type="term" value="F:dCMP kinase activity"/>
    <property type="evidence" value="ECO:0007669"/>
    <property type="project" value="InterPro"/>
</dbReference>
<evidence type="ECO:0000256" key="9">
    <source>
        <dbReference type="HAMAP-Rule" id="MF_00238"/>
    </source>
</evidence>
<accession>A0A1M4TC78</accession>
<evidence type="ECO:0000256" key="8">
    <source>
        <dbReference type="ARBA" id="ARBA00048478"/>
    </source>
</evidence>
<feature type="binding site" evidence="9">
    <location>
        <begin position="12"/>
        <end position="20"/>
    </location>
    <ligand>
        <name>ATP</name>
        <dbReference type="ChEBI" id="CHEBI:30616"/>
    </ligand>
</feature>
<comment type="subcellular location">
    <subcellularLocation>
        <location evidence="9">Cytoplasm</location>
    </subcellularLocation>
</comment>
<dbReference type="GO" id="GO:0015949">
    <property type="term" value="P:nucleobase-containing small molecule interconversion"/>
    <property type="evidence" value="ECO:0007669"/>
    <property type="project" value="TreeGrafter"/>
</dbReference>
<sequence>MKDNRIQIAIDGPASSGKSTIAKLLADKYHLVYVDTGAMYRTLTYLALKNNINIDNERDLTALLKEIKITFKRKQDGQDVFANGENITDKIRQHNVTNNVSIVSSFPKVREELVRRQQALAEKSDVVMDGRDIGTVVLPNADVKIFLIASVEERAERRYLENQQKGIETDFARLKEEIVARDEYDSNRKESPLKQAEDAICVDTTGLSISEVVNKCMELINKKIKN</sequence>
<comment type="similarity">
    <text evidence="1 9">Belongs to the cytidylate kinase family. Type 1 subfamily.</text>
</comment>
<dbReference type="GO" id="GO:0006220">
    <property type="term" value="P:pyrimidine nucleotide metabolic process"/>
    <property type="evidence" value="ECO:0007669"/>
    <property type="project" value="UniProtKB-UniRule"/>
</dbReference>
<dbReference type="GO" id="GO:0036430">
    <property type="term" value="F:CMP kinase activity"/>
    <property type="evidence" value="ECO:0007669"/>
    <property type="project" value="RHEA"/>
</dbReference>
<keyword evidence="12" id="KW-1185">Reference proteome</keyword>
<dbReference type="RefSeq" id="WP_073295503.1">
    <property type="nucleotide sequence ID" value="NZ_FQUF01000005.1"/>
</dbReference>
<evidence type="ECO:0000256" key="4">
    <source>
        <dbReference type="ARBA" id="ARBA00022741"/>
    </source>
</evidence>
<dbReference type="AlphaFoldDB" id="A0A1M4TC78"/>
<evidence type="ECO:0000259" key="10">
    <source>
        <dbReference type="Pfam" id="PF02224"/>
    </source>
</evidence>
<feature type="domain" description="Cytidylate kinase" evidence="10">
    <location>
        <begin position="8"/>
        <end position="221"/>
    </location>
</feature>
<dbReference type="OrthoDB" id="9807434at2"/>